<keyword evidence="1" id="KW-1133">Transmembrane helix</keyword>
<dbReference type="EMBL" id="JAVDQA010000001">
    <property type="protein sequence ID" value="MDR6300005.1"/>
    <property type="molecule type" value="Genomic_DNA"/>
</dbReference>
<proteinExistence type="predicted"/>
<evidence type="ECO:0000256" key="1">
    <source>
        <dbReference type="SAM" id="Phobius"/>
    </source>
</evidence>
<evidence type="ECO:0000313" key="2">
    <source>
        <dbReference type="EMBL" id="MDR6300005.1"/>
    </source>
</evidence>
<evidence type="ECO:0000313" key="3">
    <source>
        <dbReference type="Proteomes" id="UP001257659"/>
    </source>
</evidence>
<protein>
    <submittedName>
        <fullName evidence="2">Uncharacterized protein</fullName>
    </submittedName>
</protein>
<comment type="caution">
    <text evidence="2">The sequence shown here is derived from an EMBL/GenBank/DDBJ whole genome shotgun (WGS) entry which is preliminary data.</text>
</comment>
<keyword evidence="3" id="KW-1185">Reference proteome</keyword>
<keyword evidence="1" id="KW-0812">Transmembrane</keyword>
<gene>
    <name evidence="2" type="ORF">GGR31_000621</name>
</gene>
<sequence length="46" mass="5330">MKDCCKTGNEKDHKKGGFKKWFNYIIYGIIAIIVAVALWLQLTENK</sequence>
<keyword evidence="1" id="KW-0472">Membrane</keyword>
<dbReference type="Proteomes" id="UP001257659">
    <property type="component" value="Unassembled WGS sequence"/>
</dbReference>
<feature type="transmembrane region" description="Helical" evidence="1">
    <location>
        <begin position="21"/>
        <end position="42"/>
    </location>
</feature>
<accession>A0ABU1K323</accession>
<organism evidence="2 3">
    <name type="scientific">Mesonia maritima</name>
    <dbReference type="NCBI Taxonomy" id="1793873"/>
    <lineage>
        <taxon>Bacteria</taxon>
        <taxon>Pseudomonadati</taxon>
        <taxon>Bacteroidota</taxon>
        <taxon>Flavobacteriia</taxon>
        <taxon>Flavobacteriales</taxon>
        <taxon>Flavobacteriaceae</taxon>
        <taxon>Mesonia</taxon>
    </lineage>
</organism>
<dbReference type="RefSeq" id="WP_228249717.1">
    <property type="nucleotide sequence ID" value="NZ_JAVDQA010000001.1"/>
</dbReference>
<name>A0ABU1K323_9FLAO</name>
<reference evidence="2 3" key="1">
    <citation type="submission" date="2023-07" db="EMBL/GenBank/DDBJ databases">
        <title>Genomic Encyclopedia of Type Strains, Phase IV (KMG-IV): sequencing the most valuable type-strain genomes for metagenomic binning, comparative biology and taxonomic classification.</title>
        <authorList>
            <person name="Goeker M."/>
        </authorList>
    </citation>
    <scope>NUCLEOTIDE SEQUENCE [LARGE SCALE GENOMIC DNA]</scope>
    <source>
        <strain evidence="2 3">DSM 102814</strain>
    </source>
</reference>